<evidence type="ECO:0000313" key="2">
    <source>
        <dbReference type="EMBL" id="OAI14357.1"/>
    </source>
</evidence>
<dbReference type="Proteomes" id="UP000078476">
    <property type="component" value="Unassembled WGS sequence"/>
</dbReference>
<accession>A0A177N8U9</accession>
<evidence type="ECO:0000259" key="1">
    <source>
        <dbReference type="Pfam" id="PF07238"/>
    </source>
</evidence>
<protein>
    <recommendedName>
        <fullName evidence="1">PilZ domain-containing protein</fullName>
    </recommendedName>
</protein>
<comment type="caution">
    <text evidence="2">The sequence shown here is derived from an EMBL/GenBank/DDBJ whole genome shotgun (WGS) entry which is preliminary data.</text>
</comment>
<dbReference type="SUPFAM" id="SSF141371">
    <property type="entry name" value="PilZ domain-like"/>
    <property type="match status" value="1"/>
</dbReference>
<gene>
    <name evidence="2" type="ORF">A1359_11075</name>
</gene>
<keyword evidence="3" id="KW-1185">Reference proteome</keyword>
<dbReference type="RefSeq" id="WP_066983335.1">
    <property type="nucleotide sequence ID" value="NZ_LUUI01000111.1"/>
</dbReference>
<dbReference type="EMBL" id="LUUI01000111">
    <property type="protein sequence ID" value="OAI14357.1"/>
    <property type="molecule type" value="Genomic_DNA"/>
</dbReference>
<feature type="domain" description="PilZ" evidence="1">
    <location>
        <begin position="3"/>
        <end position="101"/>
    </location>
</feature>
<organism evidence="2 3">
    <name type="scientific">Methylomonas lenta</name>
    <dbReference type="NCBI Taxonomy" id="980561"/>
    <lineage>
        <taxon>Bacteria</taxon>
        <taxon>Pseudomonadati</taxon>
        <taxon>Pseudomonadota</taxon>
        <taxon>Gammaproteobacteria</taxon>
        <taxon>Methylococcales</taxon>
        <taxon>Methylococcaceae</taxon>
        <taxon>Methylomonas</taxon>
    </lineage>
</organism>
<dbReference type="OrthoDB" id="5571501at2"/>
<dbReference type="STRING" id="980561.A1359_11075"/>
<dbReference type="AlphaFoldDB" id="A0A177N8U9"/>
<evidence type="ECO:0000313" key="3">
    <source>
        <dbReference type="Proteomes" id="UP000078476"/>
    </source>
</evidence>
<name>A0A177N8U9_9GAMM</name>
<dbReference type="Gene3D" id="2.40.10.220">
    <property type="entry name" value="predicted glycosyltransferase like domains"/>
    <property type="match status" value="1"/>
</dbReference>
<sequence>MFQERKEYRKNFNAIGLLNVGGEILQFNCYDVSVKGAMVELLPGQLLATAADFEALLFEDDKAEIFVEELMLAGEVKIAWVREERGRILMGLEFETVVHNAEKLWLKRRGYRKSAPFSAELFVEKDRLHVEGINRSTKGLCVRLKVHHPAVKLNAPVKLQIKEFGLAALGKVAWVTQEEESTLVGIQIVPIS</sequence>
<dbReference type="Pfam" id="PF07238">
    <property type="entry name" value="PilZ"/>
    <property type="match status" value="2"/>
</dbReference>
<proteinExistence type="predicted"/>
<dbReference type="GO" id="GO:0035438">
    <property type="term" value="F:cyclic-di-GMP binding"/>
    <property type="evidence" value="ECO:0007669"/>
    <property type="project" value="InterPro"/>
</dbReference>
<feature type="domain" description="PilZ" evidence="1">
    <location>
        <begin position="107"/>
        <end position="192"/>
    </location>
</feature>
<dbReference type="InterPro" id="IPR009875">
    <property type="entry name" value="PilZ_domain"/>
</dbReference>
<reference evidence="2 3" key="1">
    <citation type="submission" date="2016-03" db="EMBL/GenBank/DDBJ databases">
        <authorList>
            <person name="Ploux O."/>
        </authorList>
    </citation>
    <scope>NUCLEOTIDE SEQUENCE [LARGE SCALE GENOMIC DNA]</scope>
    <source>
        <strain evidence="2 3">R-45370</strain>
    </source>
</reference>